<evidence type="ECO:0000313" key="1">
    <source>
        <dbReference type="EMBL" id="KAK2650716.1"/>
    </source>
</evidence>
<dbReference type="Proteomes" id="UP001280121">
    <property type="component" value="Unassembled WGS sequence"/>
</dbReference>
<protein>
    <submittedName>
        <fullName evidence="1">Uncharacterized protein</fullName>
    </submittedName>
</protein>
<organism evidence="1 2">
    <name type="scientific">Dipteronia dyeriana</name>
    <dbReference type="NCBI Taxonomy" id="168575"/>
    <lineage>
        <taxon>Eukaryota</taxon>
        <taxon>Viridiplantae</taxon>
        <taxon>Streptophyta</taxon>
        <taxon>Embryophyta</taxon>
        <taxon>Tracheophyta</taxon>
        <taxon>Spermatophyta</taxon>
        <taxon>Magnoliopsida</taxon>
        <taxon>eudicotyledons</taxon>
        <taxon>Gunneridae</taxon>
        <taxon>Pentapetalae</taxon>
        <taxon>rosids</taxon>
        <taxon>malvids</taxon>
        <taxon>Sapindales</taxon>
        <taxon>Sapindaceae</taxon>
        <taxon>Hippocastanoideae</taxon>
        <taxon>Acereae</taxon>
        <taxon>Dipteronia</taxon>
    </lineage>
</organism>
<evidence type="ECO:0000313" key="2">
    <source>
        <dbReference type="Proteomes" id="UP001280121"/>
    </source>
</evidence>
<name>A0AAD9X187_9ROSI</name>
<sequence>MMFIRDFCKNGNIVKDLNKTFVALIPKCSNPESIKDFRPIRLVGSMYKILAKVLANRYMVVMNSVIGDYQIALVNDRKILDSFVIAKEIIHLGRNDRA</sequence>
<accession>A0AAD9X187</accession>
<comment type="caution">
    <text evidence="1">The sequence shown here is derived from an EMBL/GenBank/DDBJ whole genome shotgun (WGS) entry which is preliminary data.</text>
</comment>
<dbReference type="EMBL" id="JANJYI010000005">
    <property type="protein sequence ID" value="KAK2650716.1"/>
    <property type="molecule type" value="Genomic_DNA"/>
</dbReference>
<proteinExistence type="predicted"/>
<keyword evidence="2" id="KW-1185">Reference proteome</keyword>
<gene>
    <name evidence="1" type="ORF">Ddye_018205</name>
</gene>
<dbReference type="AlphaFoldDB" id="A0AAD9X187"/>
<reference evidence="1" key="1">
    <citation type="journal article" date="2023" name="Plant J.">
        <title>Genome sequences and population genomics provide insights into the demographic history, inbreeding, and mutation load of two 'living fossil' tree species of Dipteronia.</title>
        <authorList>
            <person name="Feng Y."/>
            <person name="Comes H.P."/>
            <person name="Chen J."/>
            <person name="Zhu S."/>
            <person name="Lu R."/>
            <person name="Zhang X."/>
            <person name="Li P."/>
            <person name="Qiu J."/>
            <person name="Olsen K.M."/>
            <person name="Qiu Y."/>
        </authorList>
    </citation>
    <scope>NUCLEOTIDE SEQUENCE</scope>
    <source>
        <strain evidence="1">KIB01</strain>
    </source>
</reference>